<keyword evidence="5" id="KW-0539">Nucleus</keyword>
<dbReference type="EMBL" id="CAJVPS010014318">
    <property type="protein sequence ID" value="CAG8681708.1"/>
    <property type="molecule type" value="Genomic_DNA"/>
</dbReference>
<dbReference type="InterPro" id="IPR052207">
    <property type="entry name" value="Max-like/E-box_TFs"/>
</dbReference>
<evidence type="ECO:0000256" key="4">
    <source>
        <dbReference type="ARBA" id="ARBA00023163"/>
    </source>
</evidence>
<name>A0A9N9HFM1_9GLOM</name>
<evidence type="ECO:0000256" key="3">
    <source>
        <dbReference type="ARBA" id="ARBA00023125"/>
    </source>
</evidence>
<keyword evidence="4" id="KW-0804">Transcription</keyword>
<organism evidence="7 8">
    <name type="scientific">Ambispora leptoticha</name>
    <dbReference type="NCBI Taxonomy" id="144679"/>
    <lineage>
        <taxon>Eukaryota</taxon>
        <taxon>Fungi</taxon>
        <taxon>Fungi incertae sedis</taxon>
        <taxon>Mucoromycota</taxon>
        <taxon>Glomeromycotina</taxon>
        <taxon>Glomeromycetes</taxon>
        <taxon>Archaeosporales</taxon>
        <taxon>Ambisporaceae</taxon>
        <taxon>Ambispora</taxon>
    </lineage>
</organism>
<dbReference type="Pfam" id="PF00010">
    <property type="entry name" value="HLH"/>
    <property type="match status" value="1"/>
</dbReference>
<dbReference type="SUPFAM" id="SSF47459">
    <property type="entry name" value="HLH, helix-loop-helix DNA-binding domain"/>
    <property type="match status" value="1"/>
</dbReference>
<keyword evidence="3" id="KW-0238">DNA-binding</keyword>
<dbReference type="GO" id="GO:0000978">
    <property type="term" value="F:RNA polymerase II cis-regulatory region sequence-specific DNA binding"/>
    <property type="evidence" value="ECO:0007669"/>
    <property type="project" value="TreeGrafter"/>
</dbReference>
<dbReference type="GO" id="GO:0046983">
    <property type="term" value="F:protein dimerization activity"/>
    <property type="evidence" value="ECO:0007669"/>
    <property type="project" value="InterPro"/>
</dbReference>
<dbReference type="SMART" id="SM00353">
    <property type="entry name" value="HLH"/>
    <property type="match status" value="1"/>
</dbReference>
<evidence type="ECO:0000256" key="2">
    <source>
        <dbReference type="ARBA" id="ARBA00023015"/>
    </source>
</evidence>
<dbReference type="PANTHER" id="PTHR15741:SF27">
    <property type="entry name" value="TRANSCRIPTION FACTOR AP-4"/>
    <property type="match status" value="1"/>
</dbReference>
<evidence type="ECO:0000256" key="5">
    <source>
        <dbReference type="ARBA" id="ARBA00023242"/>
    </source>
</evidence>
<dbReference type="InterPro" id="IPR036638">
    <property type="entry name" value="HLH_DNA-bd_sf"/>
</dbReference>
<evidence type="ECO:0000313" key="7">
    <source>
        <dbReference type="EMBL" id="CAG8681708.1"/>
    </source>
</evidence>
<dbReference type="Gene3D" id="4.10.280.10">
    <property type="entry name" value="Helix-loop-helix DNA-binding domain"/>
    <property type="match status" value="1"/>
</dbReference>
<evidence type="ECO:0000256" key="1">
    <source>
        <dbReference type="ARBA" id="ARBA00004123"/>
    </source>
</evidence>
<dbReference type="PANTHER" id="PTHR15741">
    <property type="entry name" value="BASIC HELIX-LOOP-HELIX ZIP TRANSCRIPTION FACTOR"/>
    <property type="match status" value="1"/>
</dbReference>
<sequence>LSSIPLGMPLSVPLNMFSLENTRATQATQVSQLLSPAPSSLLSILEYCDTHTADELNIPEFFQYSKEKYESQKMGCGRWRKSSINETIVNSSLDGDDDTSSKMSRVKFKRQLHIQSEQKRRAEIKDAFKELRRQLPSTYTGRKMSKTVLLQKAVSHLKNQSRKESFLLDEINRLSQTCNLNAELEKEKRVNELYRQKQTLDK</sequence>
<keyword evidence="8" id="KW-1185">Reference proteome</keyword>
<protein>
    <submittedName>
        <fullName evidence="7">8593_t:CDS:1</fullName>
    </submittedName>
</protein>
<gene>
    <name evidence="7" type="ORF">ALEPTO_LOCUS10879</name>
</gene>
<proteinExistence type="predicted"/>
<dbReference type="OrthoDB" id="5778525at2759"/>
<accession>A0A9N9HFM1</accession>
<evidence type="ECO:0000313" key="8">
    <source>
        <dbReference type="Proteomes" id="UP000789508"/>
    </source>
</evidence>
<reference evidence="7" key="1">
    <citation type="submission" date="2021-06" db="EMBL/GenBank/DDBJ databases">
        <authorList>
            <person name="Kallberg Y."/>
            <person name="Tangrot J."/>
            <person name="Rosling A."/>
        </authorList>
    </citation>
    <scope>NUCLEOTIDE SEQUENCE</scope>
    <source>
        <strain evidence="7">FL130A</strain>
    </source>
</reference>
<keyword evidence="2" id="KW-0805">Transcription regulation</keyword>
<comment type="caution">
    <text evidence="7">The sequence shown here is derived from an EMBL/GenBank/DDBJ whole genome shotgun (WGS) entry which is preliminary data.</text>
</comment>
<dbReference type="GO" id="GO:0000981">
    <property type="term" value="F:DNA-binding transcription factor activity, RNA polymerase II-specific"/>
    <property type="evidence" value="ECO:0007669"/>
    <property type="project" value="TreeGrafter"/>
</dbReference>
<dbReference type="AlphaFoldDB" id="A0A9N9HFM1"/>
<dbReference type="PROSITE" id="PS50888">
    <property type="entry name" value="BHLH"/>
    <property type="match status" value="1"/>
</dbReference>
<feature type="non-terminal residue" evidence="7">
    <location>
        <position position="1"/>
    </location>
</feature>
<feature type="domain" description="BHLH" evidence="6">
    <location>
        <begin position="108"/>
        <end position="160"/>
    </location>
</feature>
<dbReference type="GO" id="GO:0005634">
    <property type="term" value="C:nucleus"/>
    <property type="evidence" value="ECO:0007669"/>
    <property type="project" value="UniProtKB-SubCell"/>
</dbReference>
<dbReference type="Proteomes" id="UP000789508">
    <property type="component" value="Unassembled WGS sequence"/>
</dbReference>
<evidence type="ECO:0000259" key="6">
    <source>
        <dbReference type="PROSITE" id="PS50888"/>
    </source>
</evidence>
<comment type="subcellular location">
    <subcellularLocation>
        <location evidence="1">Nucleus</location>
    </subcellularLocation>
</comment>
<dbReference type="InterPro" id="IPR011598">
    <property type="entry name" value="bHLH_dom"/>
</dbReference>